<dbReference type="PANTHER" id="PTHR13866">
    <property type="entry name" value="SPARC OSTEONECTIN"/>
    <property type="match status" value="1"/>
</dbReference>
<dbReference type="GO" id="GO:0005518">
    <property type="term" value="F:collagen binding"/>
    <property type="evidence" value="ECO:0007669"/>
    <property type="project" value="TreeGrafter"/>
</dbReference>
<dbReference type="InterPro" id="IPR036058">
    <property type="entry name" value="Kazal_dom_sf"/>
</dbReference>
<name>A0AA40FZV6_9HYME</name>
<dbReference type="Proteomes" id="UP001177670">
    <property type="component" value="Unassembled WGS sequence"/>
</dbReference>
<dbReference type="InterPro" id="IPR002350">
    <property type="entry name" value="Kazal_dom"/>
</dbReference>
<dbReference type="PANTHER" id="PTHR13866:SF29">
    <property type="entry name" value="FOLLISTATIN"/>
    <property type="match status" value="1"/>
</dbReference>
<dbReference type="GO" id="GO:0005509">
    <property type="term" value="F:calcium ion binding"/>
    <property type="evidence" value="ECO:0007669"/>
    <property type="project" value="TreeGrafter"/>
</dbReference>
<evidence type="ECO:0000313" key="5">
    <source>
        <dbReference type="EMBL" id="KAK1128130.1"/>
    </source>
</evidence>
<sequence length="91" mass="9796">MFSELCARIECDHEAHCMAGVCVCPDECPESTGEPVCGSDTKTYPSECELQKAACGRDPKLPVLHVIFYGDCGERYAVAALSKPLISLSVI</sequence>
<dbReference type="PROSITE" id="PS51465">
    <property type="entry name" value="KAZAL_2"/>
    <property type="match status" value="1"/>
</dbReference>
<reference evidence="5" key="1">
    <citation type="submission" date="2021-10" db="EMBL/GenBank/DDBJ databases">
        <title>Melipona bicolor Genome sequencing and assembly.</title>
        <authorList>
            <person name="Araujo N.S."/>
            <person name="Arias M.C."/>
        </authorList>
    </citation>
    <scope>NUCLEOTIDE SEQUENCE</scope>
    <source>
        <strain evidence="5">USP_2M_L1-L4_2017</strain>
        <tissue evidence="5">Whole body</tissue>
    </source>
</reference>
<feature type="domain" description="Kazal-like" evidence="4">
    <location>
        <begin position="23"/>
        <end position="74"/>
    </location>
</feature>
<dbReference type="GO" id="GO:0005615">
    <property type="term" value="C:extracellular space"/>
    <property type="evidence" value="ECO:0007669"/>
    <property type="project" value="TreeGrafter"/>
</dbReference>
<dbReference type="SUPFAM" id="SSF100895">
    <property type="entry name" value="Kazal-type serine protease inhibitors"/>
    <property type="match status" value="1"/>
</dbReference>
<proteinExistence type="predicted"/>
<accession>A0AA40FZV6</accession>
<evidence type="ECO:0000256" key="2">
    <source>
        <dbReference type="ARBA" id="ARBA00023157"/>
    </source>
</evidence>
<dbReference type="AlphaFoldDB" id="A0AA40FZV6"/>
<keyword evidence="2" id="KW-1015">Disulfide bond</keyword>
<dbReference type="Gene3D" id="3.30.60.30">
    <property type="match status" value="1"/>
</dbReference>
<keyword evidence="6" id="KW-1185">Reference proteome</keyword>
<gene>
    <name evidence="5" type="ORF">K0M31_003615</name>
</gene>
<keyword evidence="1" id="KW-0732">Signal</keyword>
<evidence type="ECO:0000259" key="4">
    <source>
        <dbReference type="PROSITE" id="PS51465"/>
    </source>
</evidence>
<organism evidence="5 6">
    <name type="scientific">Melipona bicolor</name>
    <dbReference type="NCBI Taxonomy" id="60889"/>
    <lineage>
        <taxon>Eukaryota</taxon>
        <taxon>Metazoa</taxon>
        <taxon>Ecdysozoa</taxon>
        <taxon>Arthropoda</taxon>
        <taxon>Hexapoda</taxon>
        <taxon>Insecta</taxon>
        <taxon>Pterygota</taxon>
        <taxon>Neoptera</taxon>
        <taxon>Endopterygota</taxon>
        <taxon>Hymenoptera</taxon>
        <taxon>Apocrita</taxon>
        <taxon>Aculeata</taxon>
        <taxon>Apoidea</taxon>
        <taxon>Anthophila</taxon>
        <taxon>Apidae</taxon>
        <taxon>Melipona</taxon>
    </lineage>
</organism>
<dbReference type="EMBL" id="JAHYIQ010000011">
    <property type="protein sequence ID" value="KAK1128130.1"/>
    <property type="molecule type" value="Genomic_DNA"/>
</dbReference>
<protein>
    <recommendedName>
        <fullName evidence="4">Kazal-like domain-containing protein</fullName>
    </recommendedName>
</protein>
<comment type="caution">
    <text evidence="5">The sequence shown here is derived from an EMBL/GenBank/DDBJ whole genome shotgun (WGS) entry which is preliminary data.</text>
</comment>
<keyword evidence="3" id="KW-0325">Glycoprotein</keyword>
<dbReference type="GO" id="GO:0050840">
    <property type="term" value="F:extracellular matrix binding"/>
    <property type="evidence" value="ECO:0007669"/>
    <property type="project" value="TreeGrafter"/>
</dbReference>
<evidence type="ECO:0000313" key="6">
    <source>
        <dbReference type="Proteomes" id="UP001177670"/>
    </source>
</evidence>
<evidence type="ECO:0000256" key="1">
    <source>
        <dbReference type="ARBA" id="ARBA00022729"/>
    </source>
</evidence>
<dbReference type="SMART" id="SM00280">
    <property type="entry name" value="KAZAL"/>
    <property type="match status" value="1"/>
</dbReference>
<dbReference type="Pfam" id="PF07648">
    <property type="entry name" value="Kazal_2"/>
    <property type="match status" value="1"/>
</dbReference>
<evidence type="ECO:0000256" key="3">
    <source>
        <dbReference type="ARBA" id="ARBA00023180"/>
    </source>
</evidence>